<dbReference type="PANTHER" id="PTHR45138:SF9">
    <property type="entry name" value="DIGUANYLATE CYCLASE DGCM-RELATED"/>
    <property type="match status" value="1"/>
</dbReference>
<dbReference type="PANTHER" id="PTHR45138">
    <property type="entry name" value="REGULATORY COMPONENTS OF SENSORY TRANSDUCTION SYSTEM"/>
    <property type="match status" value="1"/>
</dbReference>
<organism evidence="3 4">
    <name type="scientific">Metabacillus rhizosphaerae</name>
    <dbReference type="NCBI Taxonomy" id="3117747"/>
    <lineage>
        <taxon>Bacteria</taxon>
        <taxon>Bacillati</taxon>
        <taxon>Bacillota</taxon>
        <taxon>Bacilli</taxon>
        <taxon>Bacillales</taxon>
        <taxon>Bacillaceae</taxon>
        <taxon>Metabacillus</taxon>
    </lineage>
</organism>
<dbReference type="SMART" id="SM00267">
    <property type="entry name" value="GGDEF"/>
    <property type="match status" value="1"/>
</dbReference>
<reference evidence="3 4" key="1">
    <citation type="submission" date="2024-02" db="EMBL/GenBank/DDBJ databases">
        <title>Seven novel Bacillus-like species.</title>
        <authorList>
            <person name="Liu G."/>
        </authorList>
    </citation>
    <scope>NUCLEOTIDE SEQUENCE [LARGE SCALE GENOMIC DNA]</scope>
    <source>
        <strain evidence="3 4">FJAT-53654</strain>
    </source>
</reference>
<dbReference type="InterPro" id="IPR000160">
    <property type="entry name" value="GGDEF_dom"/>
</dbReference>
<evidence type="ECO:0000256" key="1">
    <source>
        <dbReference type="SAM" id="Phobius"/>
    </source>
</evidence>
<keyword evidence="1" id="KW-1133">Transmembrane helix</keyword>
<feature type="domain" description="GGDEF" evidence="2">
    <location>
        <begin position="224"/>
        <end position="358"/>
    </location>
</feature>
<feature type="transmembrane region" description="Helical" evidence="1">
    <location>
        <begin position="67"/>
        <end position="90"/>
    </location>
</feature>
<sequence length="386" mass="43986">MLKDLFVHLCIMIAFLFVGGSIFKNNPYEISLINKMIFGVFTGILGSLLMIFSIQVESETIIDLRHIVMIVSAIFGGFVSSIITSTLIAISRLLFLDISTEVIIVSIAIIFVGAIIGFISSLKISKSKQWIFMVVISTFIFSIILYFRIRHLDYFNIILFNYWGLSIFGGIITYILVNYISRSNYLNYEYKKQATVDFLTGLKNARQFDLILSNLMADAKIQRKNIGLLYIDIDYFKQINDSYGHQAGDSILHEVGSILIASIREHDNVFRNGGEEFSVILLDMNLEKSIEIAENIRTKIEKHPFLLPNNLTIHITFSIGVTTSQAVGDTPQDIVKRADDALYSAKSKGRNQVCWSLAKEERDHPNRYNLSAKDRYKKHKKFITTR</sequence>
<keyword evidence="3" id="KW-0808">Transferase</keyword>
<feature type="transmembrane region" description="Helical" evidence="1">
    <location>
        <begin position="154"/>
        <end position="177"/>
    </location>
</feature>
<dbReference type="GO" id="GO:0052621">
    <property type="term" value="F:diguanylate cyclase activity"/>
    <property type="evidence" value="ECO:0007669"/>
    <property type="project" value="UniProtKB-EC"/>
</dbReference>
<keyword evidence="3" id="KW-0548">Nucleotidyltransferase</keyword>
<keyword evidence="1" id="KW-0812">Transmembrane</keyword>
<dbReference type="Pfam" id="PF00990">
    <property type="entry name" value="GGDEF"/>
    <property type="match status" value="1"/>
</dbReference>
<proteinExistence type="predicted"/>
<dbReference type="NCBIfam" id="TIGR00254">
    <property type="entry name" value="GGDEF"/>
    <property type="match status" value="1"/>
</dbReference>
<dbReference type="Proteomes" id="UP001368328">
    <property type="component" value="Chromosome"/>
</dbReference>
<dbReference type="SUPFAM" id="SSF55073">
    <property type="entry name" value="Nucleotide cyclase"/>
    <property type="match status" value="1"/>
</dbReference>
<keyword evidence="4" id="KW-1185">Reference proteome</keyword>
<dbReference type="InterPro" id="IPR043128">
    <property type="entry name" value="Rev_trsase/Diguanyl_cyclase"/>
</dbReference>
<gene>
    <name evidence="3" type="ORF">WCV66_19050</name>
</gene>
<feature type="transmembrane region" description="Helical" evidence="1">
    <location>
        <begin position="6"/>
        <end position="24"/>
    </location>
</feature>
<dbReference type="EC" id="2.7.7.65" evidence="3"/>
<dbReference type="PROSITE" id="PS50887">
    <property type="entry name" value="GGDEF"/>
    <property type="match status" value="1"/>
</dbReference>
<protein>
    <submittedName>
        <fullName evidence="3">Diguanylate cyclase</fullName>
        <ecNumber evidence="3">2.7.7.65</ecNumber>
    </submittedName>
</protein>
<dbReference type="RefSeq" id="WP_338786535.1">
    <property type="nucleotide sequence ID" value="NZ_CP147403.1"/>
</dbReference>
<feature type="transmembrane region" description="Helical" evidence="1">
    <location>
        <begin position="36"/>
        <end position="55"/>
    </location>
</feature>
<evidence type="ECO:0000313" key="3">
    <source>
        <dbReference type="EMBL" id="WXB87312.1"/>
    </source>
</evidence>
<accession>A0ABZ2MPP2</accession>
<evidence type="ECO:0000313" key="4">
    <source>
        <dbReference type="Proteomes" id="UP001368328"/>
    </source>
</evidence>
<name>A0ABZ2MPP2_9BACI</name>
<keyword evidence="1" id="KW-0472">Membrane</keyword>
<dbReference type="InterPro" id="IPR029787">
    <property type="entry name" value="Nucleotide_cyclase"/>
</dbReference>
<feature type="transmembrane region" description="Helical" evidence="1">
    <location>
        <begin position="130"/>
        <end position="147"/>
    </location>
</feature>
<dbReference type="Gene3D" id="3.30.70.270">
    <property type="match status" value="1"/>
</dbReference>
<feature type="transmembrane region" description="Helical" evidence="1">
    <location>
        <begin position="102"/>
        <end position="124"/>
    </location>
</feature>
<evidence type="ECO:0000259" key="2">
    <source>
        <dbReference type="PROSITE" id="PS50887"/>
    </source>
</evidence>
<dbReference type="CDD" id="cd01949">
    <property type="entry name" value="GGDEF"/>
    <property type="match status" value="1"/>
</dbReference>
<dbReference type="InterPro" id="IPR050469">
    <property type="entry name" value="Diguanylate_Cyclase"/>
</dbReference>
<dbReference type="EMBL" id="CP147403">
    <property type="protein sequence ID" value="WXB87312.1"/>
    <property type="molecule type" value="Genomic_DNA"/>
</dbReference>